<proteinExistence type="predicted"/>
<dbReference type="Proteomes" id="UP000001405">
    <property type="component" value="Chromosome"/>
</dbReference>
<dbReference type="STRING" id="1453429.UCYN_04170"/>
<accession>D3ENV4</accession>
<organism evidence="2">
    <name type="scientific">Atelocyanobacterium thalassa (isolate ALOHA)</name>
    <dbReference type="NCBI Taxonomy" id="1453429"/>
    <lineage>
        <taxon>Bacteria</taxon>
        <taxon>Bacillati</taxon>
        <taxon>Cyanobacteriota</taxon>
        <taxon>Cyanophyceae</taxon>
        <taxon>Oscillatoriophycideae</taxon>
        <taxon>Chroococcales</taxon>
        <taxon>Aphanothecaceae</taxon>
        <taxon>Candidatus Atelocyanobacterium</taxon>
        <taxon>Candidatus Atelocyanobacterium thalassae</taxon>
    </lineage>
</organism>
<sequence length="61" mass="7364">MNFKKLVLIKISFLTAREASAFNFFIILLILHNYLKLFEEYENYFPEIRKNCLRFNSAIIT</sequence>
<dbReference type="AlphaFoldDB" id="D3ENV4"/>
<gene>
    <name evidence="1" type="ordered locus">UCYN_04170</name>
</gene>
<protein>
    <submittedName>
        <fullName evidence="1">Uncharacterized protein</fullName>
    </submittedName>
</protein>
<dbReference type="HOGENOM" id="CLU_2913769_0_0_3"/>
<dbReference type="KEGG" id="cyu:UCYN_04170"/>
<evidence type="ECO:0000313" key="1">
    <source>
        <dbReference type="EMBL" id="ADB95154.1"/>
    </source>
</evidence>
<evidence type="ECO:0000313" key="2">
    <source>
        <dbReference type="Proteomes" id="UP000001405"/>
    </source>
</evidence>
<name>D3ENV4_ATETH</name>
<reference evidence="1 2" key="1">
    <citation type="journal article" date="2010" name="Nature">
        <title>Metabolic streamlining in an open-ocean nitrogen-fixing cyanobacterium.</title>
        <authorList>
            <person name="Tripp H.J."/>
            <person name="Bench S.R."/>
            <person name="Turk K.A."/>
            <person name="Foster R.A."/>
            <person name="Desany B.A."/>
            <person name="Niazi F."/>
            <person name="Affourtit J.P."/>
            <person name="Zehr J.P."/>
        </authorList>
    </citation>
    <scope>NUCLEOTIDE SEQUENCE [LARGE SCALE GENOMIC DNA]</scope>
    <source>
        <strain evidence="2">ALOHA</strain>
    </source>
</reference>
<dbReference type="EMBL" id="CP001842">
    <property type="protein sequence ID" value="ADB95154.1"/>
    <property type="molecule type" value="Genomic_DNA"/>
</dbReference>
<keyword evidence="2" id="KW-1185">Reference proteome</keyword>